<dbReference type="PANTHER" id="PTHR30390">
    <property type="entry name" value="SEDOHEPTULOSE 7-PHOSPHATE ISOMERASE / DNAA INITIATOR-ASSOCIATING FACTOR FOR REPLICATION INITIATION"/>
    <property type="match status" value="1"/>
</dbReference>
<keyword evidence="7 9" id="KW-0413">Isomerase</keyword>
<evidence type="ECO:0000313" key="11">
    <source>
        <dbReference type="EMBL" id="MFC1799766.1"/>
    </source>
</evidence>
<dbReference type="Gene3D" id="3.40.50.10490">
    <property type="entry name" value="Glucose-6-phosphate isomerase like protein, domain 1"/>
    <property type="match status" value="1"/>
</dbReference>
<dbReference type="SUPFAM" id="SSF53697">
    <property type="entry name" value="SIS domain"/>
    <property type="match status" value="1"/>
</dbReference>
<evidence type="ECO:0000313" key="12">
    <source>
        <dbReference type="Proteomes" id="UP001594288"/>
    </source>
</evidence>
<evidence type="ECO:0000256" key="4">
    <source>
        <dbReference type="ARBA" id="ARBA00022490"/>
    </source>
</evidence>
<evidence type="ECO:0000256" key="9">
    <source>
        <dbReference type="HAMAP-Rule" id="MF_00067"/>
    </source>
</evidence>
<comment type="function">
    <text evidence="9">Catalyzes the isomerization of sedoheptulose 7-phosphate in D-glycero-D-manno-heptose 7-phosphate.</text>
</comment>
<organism evidence="11 12">
    <name type="scientific">Eiseniibacteriota bacterium</name>
    <dbReference type="NCBI Taxonomy" id="2212470"/>
    <lineage>
        <taxon>Bacteria</taxon>
        <taxon>Candidatus Eiseniibacteriota</taxon>
    </lineage>
</organism>
<comment type="caution">
    <text evidence="11">The sequence shown here is derived from an EMBL/GenBank/DDBJ whole genome shotgun (WGS) entry which is preliminary data.</text>
</comment>
<sequence length="189" mass="19347">MDSDWVNKGLSSASDTLAETARCCAAEIEAAASLVVECLKGGGKLLLCGNGGSAADAQHIAAEMSVKMKRVRAPMAAIALTTNSSLLTAQANDLGFETVFSRQVASLGRKGDVLVAISTSGNSPNILKSVEAARQNGIKVLGLTGCGGGRLAPLSDIAIIAPSNDVPRIQEVHIAVGHLICEYAEAALF</sequence>
<comment type="cofactor">
    <cofactor evidence="9">
        <name>Zn(2+)</name>
        <dbReference type="ChEBI" id="CHEBI:29105"/>
    </cofactor>
    <text evidence="9">Binds 1 zinc ion per subunit.</text>
</comment>
<comment type="similarity">
    <text evidence="3 9">Belongs to the SIS family. GmhA subfamily.</text>
</comment>
<feature type="domain" description="SIS" evidence="10">
    <location>
        <begin position="35"/>
        <end position="189"/>
    </location>
</feature>
<comment type="miscellaneous">
    <text evidence="9">The reaction produces a racemic mixture of D-glycero-alpha-D-manno-heptose 7-phosphate and D-glycero-beta-D-manno-heptose 7-phosphate.</text>
</comment>
<keyword evidence="5 9" id="KW-0479">Metal-binding</keyword>
<dbReference type="InterPro" id="IPR035461">
    <property type="entry name" value="GmhA/DiaA"/>
</dbReference>
<evidence type="ECO:0000256" key="8">
    <source>
        <dbReference type="ARBA" id="ARBA00023277"/>
    </source>
</evidence>
<dbReference type="InterPro" id="IPR001347">
    <property type="entry name" value="SIS_dom"/>
</dbReference>
<evidence type="ECO:0000256" key="3">
    <source>
        <dbReference type="ARBA" id="ARBA00009894"/>
    </source>
</evidence>
<dbReference type="PROSITE" id="PS51464">
    <property type="entry name" value="SIS"/>
    <property type="match status" value="1"/>
</dbReference>
<keyword evidence="12" id="KW-1185">Reference proteome</keyword>
<evidence type="ECO:0000256" key="7">
    <source>
        <dbReference type="ARBA" id="ARBA00023235"/>
    </source>
</evidence>
<evidence type="ECO:0000256" key="2">
    <source>
        <dbReference type="ARBA" id="ARBA00004496"/>
    </source>
</evidence>
<gene>
    <name evidence="9" type="primary">gmhA</name>
    <name evidence="11" type="ORF">ACFL2Z_02510</name>
</gene>
<feature type="binding site" evidence="9">
    <location>
        <begin position="50"/>
        <end position="52"/>
    </location>
    <ligand>
        <name>substrate</name>
    </ligand>
</feature>
<keyword evidence="6 9" id="KW-0862">Zinc</keyword>
<dbReference type="InterPro" id="IPR050099">
    <property type="entry name" value="SIS_GmhA/DiaA_subfam"/>
</dbReference>
<dbReference type="Proteomes" id="UP001594288">
    <property type="component" value="Unassembled WGS sequence"/>
</dbReference>
<proteinExistence type="inferred from homology"/>
<name>A0ABV6YNX6_UNCEI</name>
<dbReference type="HAMAP" id="MF_00067">
    <property type="entry name" value="GmhA"/>
    <property type="match status" value="1"/>
</dbReference>
<dbReference type="InterPro" id="IPR046348">
    <property type="entry name" value="SIS_dom_sf"/>
</dbReference>
<feature type="binding site" evidence="9">
    <location>
        <begin position="118"/>
        <end position="120"/>
    </location>
    <ligand>
        <name>substrate</name>
    </ligand>
</feature>
<keyword evidence="4 9" id="KW-0963">Cytoplasm</keyword>
<protein>
    <recommendedName>
        <fullName evidence="9">Phosphoheptose isomerase</fullName>
        <ecNumber evidence="9">5.3.1.28</ecNumber>
    </recommendedName>
    <alternativeName>
        <fullName evidence="9">Sedoheptulose 7-phosphate isomerase</fullName>
    </alternativeName>
</protein>
<dbReference type="Pfam" id="PF13580">
    <property type="entry name" value="SIS_2"/>
    <property type="match status" value="1"/>
</dbReference>
<evidence type="ECO:0000259" key="10">
    <source>
        <dbReference type="PROSITE" id="PS51464"/>
    </source>
</evidence>
<feature type="binding site" evidence="9">
    <location>
        <position position="63"/>
    </location>
    <ligand>
        <name>substrate</name>
    </ligand>
</feature>
<feature type="binding site" evidence="9">
    <location>
        <begin position="92"/>
        <end position="93"/>
    </location>
    <ligand>
        <name>substrate</name>
    </ligand>
</feature>
<comment type="pathway">
    <text evidence="9">Carbohydrate biosynthesis; D-glycero-D-manno-heptose 7-phosphate biosynthesis; D-glycero-alpha-D-manno-heptose 7-phosphate and D-glycero-beta-D-manno-heptose 7-phosphate from sedoheptulose 7-phosphate: step 1/1.</text>
</comment>
<comment type="subcellular location">
    <subcellularLocation>
        <location evidence="2 9">Cytoplasm</location>
    </subcellularLocation>
</comment>
<dbReference type="EC" id="5.3.1.28" evidence="9"/>
<dbReference type="CDD" id="cd05006">
    <property type="entry name" value="SIS_GmhA"/>
    <property type="match status" value="1"/>
</dbReference>
<evidence type="ECO:0000256" key="5">
    <source>
        <dbReference type="ARBA" id="ARBA00022723"/>
    </source>
</evidence>
<comment type="catalytic activity">
    <reaction evidence="1 9">
        <text>2 D-sedoheptulose 7-phosphate = D-glycero-alpha-D-manno-heptose 7-phosphate + D-glycero-beta-D-manno-heptose 7-phosphate</text>
        <dbReference type="Rhea" id="RHEA:27489"/>
        <dbReference type="ChEBI" id="CHEBI:57483"/>
        <dbReference type="ChEBI" id="CHEBI:60203"/>
        <dbReference type="ChEBI" id="CHEBI:60204"/>
        <dbReference type="EC" id="5.3.1.28"/>
    </reaction>
</comment>
<accession>A0ABV6YNX6</accession>
<feature type="binding site" evidence="9">
    <location>
        <position position="170"/>
    </location>
    <ligand>
        <name>Zn(2+)</name>
        <dbReference type="ChEBI" id="CHEBI:29105"/>
    </ligand>
</feature>
<feature type="binding site" evidence="9">
    <location>
        <position position="59"/>
    </location>
    <ligand>
        <name>Zn(2+)</name>
        <dbReference type="ChEBI" id="CHEBI:29105"/>
    </ligand>
</feature>
<evidence type="ECO:0000256" key="6">
    <source>
        <dbReference type="ARBA" id="ARBA00022833"/>
    </source>
</evidence>
<feature type="binding site" evidence="9">
    <location>
        <position position="170"/>
    </location>
    <ligand>
        <name>substrate</name>
    </ligand>
</feature>
<reference evidence="11 12" key="1">
    <citation type="submission" date="2024-09" db="EMBL/GenBank/DDBJ databases">
        <authorList>
            <person name="D'Angelo T."/>
        </authorList>
    </citation>
    <scope>NUCLEOTIDE SEQUENCE [LARGE SCALE GENOMIC DNA]</scope>
    <source>
        <strain evidence="11">SAG AM-311-F02</strain>
    </source>
</reference>
<feature type="binding site" evidence="9">
    <location>
        <position position="63"/>
    </location>
    <ligand>
        <name>Zn(2+)</name>
        <dbReference type="ChEBI" id="CHEBI:29105"/>
    </ligand>
</feature>
<keyword evidence="8 9" id="KW-0119">Carbohydrate metabolism</keyword>
<evidence type="ECO:0000256" key="1">
    <source>
        <dbReference type="ARBA" id="ARBA00000348"/>
    </source>
</evidence>
<dbReference type="InterPro" id="IPR004515">
    <property type="entry name" value="Phosphoheptose_Isoase"/>
</dbReference>
<dbReference type="EMBL" id="JBHPEI010000028">
    <property type="protein sequence ID" value="MFC1799766.1"/>
    <property type="molecule type" value="Genomic_DNA"/>
</dbReference>
<feature type="binding site" evidence="9">
    <location>
        <position position="123"/>
    </location>
    <ligand>
        <name>substrate</name>
    </ligand>
</feature>
<feature type="binding site" evidence="9">
    <location>
        <position position="178"/>
    </location>
    <ligand>
        <name>Zn(2+)</name>
        <dbReference type="ChEBI" id="CHEBI:29105"/>
    </ligand>
</feature>